<name>A0ABS7URX8_9BACI</name>
<gene>
    <name evidence="2" type="ORF">K9V48_12515</name>
</gene>
<keyword evidence="2" id="KW-0449">Lipoprotein</keyword>
<feature type="coiled-coil region" evidence="1">
    <location>
        <begin position="98"/>
        <end position="128"/>
    </location>
</feature>
<sequence>MTNANNEKNSINITNVSSQNTKNLNMTDQVKQLLNKQKEVSDVKVVNSDKELFIAAEIKHMDRFRIKEIEKKLKKLTEDNYPNHNVTLSTDMKIFLELDELEKKVNEKNMSKKKIEKELKRIKSLSEEQT</sequence>
<evidence type="ECO:0000313" key="3">
    <source>
        <dbReference type="Proteomes" id="UP001165287"/>
    </source>
</evidence>
<protein>
    <submittedName>
        <fullName evidence="2">YhcN/YlaJ family sporulation lipoprotein</fullName>
    </submittedName>
</protein>
<accession>A0ABS7URX8</accession>
<keyword evidence="3" id="KW-1185">Reference proteome</keyword>
<dbReference type="Pfam" id="PF09580">
    <property type="entry name" value="Spore_YhcN_YlaJ"/>
    <property type="match status" value="1"/>
</dbReference>
<dbReference type="InterPro" id="IPR019076">
    <property type="entry name" value="Spore_lipoprot_YhcN/YlaJ-like"/>
</dbReference>
<dbReference type="EMBL" id="JAIQUM010000025">
    <property type="protein sequence ID" value="MBZ5751050.1"/>
    <property type="molecule type" value="Genomic_DNA"/>
</dbReference>
<comment type="caution">
    <text evidence="2">The sequence shown here is derived from an EMBL/GenBank/DDBJ whole genome shotgun (WGS) entry which is preliminary data.</text>
</comment>
<evidence type="ECO:0000256" key="1">
    <source>
        <dbReference type="SAM" id="Coils"/>
    </source>
</evidence>
<dbReference type="RefSeq" id="WP_224139327.1">
    <property type="nucleotide sequence ID" value="NZ_JAIQUM010000025.1"/>
</dbReference>
<proteinExistence type="predicted"/>
<keyword evidence="1" id="KW-0175">Coiled coil</keyword>
<organism evidence="2 3">
    <name type="scientific">Metabacillus rhizolycopersici</name>
    <dbReference type="NCBI Taxonomy" id="2875709"/>
    <lineage>
        <taxon>Bacteria</taxon>
        <taxon>Bacillati</taxon>
        <taxon>Bacillota</taxon>
        <taxon>Bacilli</taxon>
        <taxon>Bacillales</taxon>
        <taxon>Bacillaceae</taxon>
        <taxon>Metabacillus</taxon>
    </lineage>
</organism>
<evidence type="ECO:0000313" key="2">
    <source>
        <dbReference type="EMBL" id="MBZ5751050.1"/>
    </source>
</evidence>
<dbReference type="Proteomes" id="UP001165287">
    <property type="component" value="Unassembled WGS sequence"/>
</dbReference>
<reference evidence="2" key="1">
    <citation type="submission" date="2024-05" db="EMBL/GenBank/DDBJ databases">
        <title>Metabacillus sp. nov., isolated from the rhizosphere soil of tomato plants.</title>
        <authorList>
            <person name="Ma R."/>
        </authorList>
    </citation>
    <scope>NUCLEOTIDE SEQUENCE</scope>
    <source>
        <strain evidence="2">DBTR6</strain>
    </source>
</reference>